<comment type="similarity">
    <text evidence="2">Belongs to the prokaryotic molybdopterin-containing oxidoreductase family.</text>
</comment>
<accession>A0A1W1HB19</accession>
<evidence type="ECO:0000259" key="6">
    <source>
        <dbReference type="Pfam" id="PF00384"/>
    </source>
</evidence>
<dbReference type="GO" id="GO:0009061">
    <property type="term" value="P:anaerobic respiration"/>
    <property type="evidence" value="ECO:0007669"/>
    <property type="project" value="TreeGrafter"/>
</dbReference>
<evidence type="ECO:0000259" key="7">
    <source>
        <dbReference type="Pfam" id="PF01568"/>
    </source>
</evidence>
<dbReference type="Gene3D" id="3.40.228.10">
    <property type="entry name" value="Dimethylsulfoxide Reductase, domain 2"/>
    <property type="match status" value="1"/>
</dbReference>
<keyword evidence="3" id="KW-0500">Molybdenum</keyword>
<dbReference type="Pfam" id="PF01568">
    <property type="entry name" value="Molydop_binding"/>
    <property type="match status" value="1"/>
</dbReference>
<dbReference type="STRING" id="1246637.MTBBW1_1890010"/>
<reference evidence="8 9" key="1">
    <citation type="submission" date="2017-03" db="EMBL/GenBank/DDBJ databases">
        <authorList>
            <person name="Afonso C.L."/>
            <person name="Miller P.J."/>
            <person name="Scott M.A."/>
            <person name="Spackman E."/>
            <person name="Goraichik I."/>
            <person name="Dimitrov K.M."/>
            <person name="Suarez D.L."/>
            <person name="Swayne D.E."/>
        </authorList>
    </citation>
    <scope>NUCLEOTIDE SEQUENCE [LARGE SCALE GENOMIC DNA]</scope>
    <source>
        <strain evidence="8">PRJEB14757</strain>
    </source>
</reference>
<evidence type="ECO:0000256" key="5">
    <source>
        <dbReference type="ARBA" id="ARBA00023002"/>
    </source>
</evidence>
<comment type="cofactor">
    <cofactor evidence="1">
        <name>Mo-bis(molybdopterin guanine dinucleotide)</name>
        <dbReference type="ChEBI" id="CHEBI:60539"/>
    </cofactor>
</comment>
<dbReference type="PANTHER" id="PTHR43742">
    <property type="entry name" value="TRIMETHYLAMINE-N-OXIDE REDUCTASE"/>
    <property type="match status" value="1"/>
</dbReference>
<evidence type="ECO:0000256" key="4">
    <source>
        <dbReference type="ARBA" id="ARBA00022723"/>
    </source>
</evidence>
<dbReference type="Proteomes" id="UP000191931">
    <property type="component" value="Unassembled WGS sequence"/>
</dbReference>
<keyword evidence="4" id="KW-0479">Metal-binding</keyword>
<dbReference type="GO" id="GO:0030151">
    <property type="term" value="F:molybdenum ion binding"/>
    <property type="evidence" value="ECO:0007669"/>
    <property type="project" value="TreeGrafter"/>
</dbReference>
<dbReference type="PROSITE" id="PS00932">
    <property type="entry name" value="MOLYBDOPTERIN_PROK_3"/>
    <property type="match status" value="1"/>
</dbReference>
<dbReference type="Gene3D" id="3.40.50.740">
    <property type="match status" value="2"/>
</dbReference>
<evidence type="ECO:0000256" key="2">
    <source>
        <dbReference type="ARBA" id="ARBA00010312"/>
    </source>
</evidence>
<dbReference type="GO" id="GO:0016491">
    <property type="term" value="F:oxidoreductase activity"/>
    <property type="evidence" value="ECO:0007669"/>
    <property type="project" value="UniProtKB-KW"/>
</dbReference>
<dbReference type="GO" id="GO:0009055">
    <property type="term" value="F:electron transfer activity"/>
    <property type="evidence" value="ECO:0007669"/>
    <property type="project" value="TreeGrafter"/>
</dbReference>
<evidence type="ECO:0000256" key="3">
    <source>
        <dbReference type="ARBA" id="ARBA00022505"/>
    </source>
</evidence>
<dbReference type="InterPro" id="IPR009010">
    <property type="entry name" value="Asp_de-COase-like_dom_sf"/>
</dbReference>
<sequence length="869" mass="98919">MAEIKTKDKTVLRSLGLGGFFGGGAEGMIDVKDGKIVRVRPMRYGWKYNKEDVRQWEMKRDGKTITAAWKSLPGPFSLAYKKRVYSPNRIKYPLKRVDWDPNGERNPQNRGKSKYVRISWDEATDLIASEIKRIHKTYGYNAILMQGDGHGECKTINTPHGHSGTLLDNMGGFTLQVRNPDSWEGWYWGAKHVWGQGVQGNMWPAANIVNDTTENSEQVLFWGCDPETTPWGFTGQFPSRLCYFWSEVGIKQIYICPDLNYGAAVHADKWIPVLPNTDAALQLAIAYVWITEDIYDKEYVDTHVVGFEPFADYVTGKEDGVPKTPAWASKKCGVPEWTIKALAREFAAKVTSIAHYFGGGFIRGPFSHENARLEVILLGMQGLGKPGVHHHQLTYFGMPRREGLGGTFFWNPEIEERLSIPVMSSVTAWQEQVIPKTLIHKAIESDEPITFHGTGAIEALAMDQFNKYTYPLPKDEGGTEIHMMWTDTPCRITCWNGGNETQLSLRNPKIECIVSQHPWLENDCIYSDIILPANTYMEVDDILTNIRQGTQQPNIMIADKAIEPIGESKSDFEIVVEIAKKLGYEQEVTGGLSIQDMQKKVWEYMDGEKLVSWEDLQEKKYWIYNTAENWKDDPAGFEKFAKDPEKHKLPTPSGKLEFYSEALAENFPDDKERQPVPKWIEKSAMHDERLSSHRAKMFPLLLMSNHGRWRVHSQCDDITWTREVQTCKIMGPDGYKYEPLWLHTSEAEKRGIKHGDIVKIFNERGIVLAGAYVTERLRQGVVYIDHGARHDPIKTGEIERGGAINTISPAGITSRNCVGQATSGYLVQVEKLRGEEMDKWRREYPDAFEREYDPDAGLRFDAWVIGGKK</sequence>
<dbReference type="AlphaFoldDB" id="A0A1W1HB19"/>
<keyword evidence="9" id="KW-1185">Reference proteome</keyword>
<dbReference type="Pfam" id="PF00384">
    <property type="entry name" value="Molybdopterin"/>
    <property type="match status" value="1"/>
</dbReference>
<dbReference type="SUPFAM" id="SSF53706">
    <property type="entry name" value="Formate dehydrogenase/DMSO reductase, domains 1-3"/>
    <property type="match status" value="1"/>
</dbReference>
<dbReference type="InterPro" id="IPR050612">
    <property type="entry name" value="Prok_Mopterin_Oxidored"/>
</dbReference>
<organism evidence="8 9">
    <name type="scientific">Desulfamplus magnetovallimortis</name>
    <dbReference type="NCBI Taxonomy" id="1246637"/>
    <lineage>
        <taxon>Bacteria</taxon>
        <taxon>Pseudomonadati</taxon>
        <taxon>Thermodesulfobacteriota</taxon>
        <taxon>Desulfobacteria</taxon>
        <taxon>Desulfobacterales</taxon>
        <taxon>Desulfobacteraceae</taxon>
        <taxon>Desulfamplus</taxon>
    </lineage>
</organism>
<dbReference type="InterPro" id="IPR006655">
    <property type="entry name" value="Mopterin_OxRdtase_prok_CS"/>
</dbReference>
<dbReference type="RefSeq" id="WP_080806683.1">
    <property type="nucleotide sequence ID" value="NZ_LT828554.1"/>
</dbReference>
<dbReference type="PANTHER" id="PTHR43742:SF10">
    <property type="entry name" value="TRIMETHYLAMINE-N-OXIDE REDUCTASE 2"/>
    <property type="match status" value="1"/>
</dbReference>
<evidence type="ECO:0000313" key="9">
    <source>
        <dbReference type="Proteomes" id="UP000191931"/>
    </source>
</evidence>
<dbReference type="Gene3D" id="2.20.25.340">
    <property type="match status" value="1"/>
</dbReference>
<protein>
    <submittedName>
        <fullName evidence="8">Molybdopterin oxidoreductase</fullName>
    </submittedName>
</protein>
<dbReference type="SUPFAM" id="SSF50692">
    <property type="entry name" value="ADC-like"/>
    <property type="match status" value="1"/>
</dbReference>
<evidence type="ECO:0000256" key="1">
    <source>
        <dbReference type="ARBA" id="ARBA00001942"/>
    </source>
</evidence>
<dbReference type="GO" id="GO:0043546">
    <property type="term" value="F:molybdopterin cofactor binding"/>
    <property type="evidence" value="ECO:0007669"/>
    <property type="project" value="InterPro"/>
</dbReference>
<name>A0A1W1HB19_9BACT</name>
<dbReference type="Gene3D" id="2.40.40.20">
    <property type="match status" value="1"/>
</dbReference>
<dbReference type="GO" id="GO:0030288">
    <property type="term" value="C:outer membrane-bounded periplasmic space"/>
    <property type="evidence" value="ECO:0007669"/>
    <property type="project" value="TreeGrafter"/>
</dbReference>
<proteinExistence type="inferred from homology"/>
<evidence type="ECO:0000313" key="8">
    <source>
        <dbReference type="EMBL" id="SLM29612.1"/>
    </source>
</evidence>
<feature type="domain" description="Molybdopterin dinucleotide-binding" evidence="7">
    <location>
        <begin position="700"/>
        <end position="812"/>
    </location>
</feature>
<keyword evidence="5" id="KW-0560">Oxidoreductase</keyword>
<dbReference type="InterPro" id="IPR006656">
    <property type="entry name" value="Mopterin_OxRdtase"/>
</dbReference>
<feature type="domain" description="Molybdopterin oxidoreductase" evidence="6">
    <location>
        <begin position="89"/>
        <end position="581"/>
    </location>
</feature>
<gene>
    <name evidence="8" type="ORF">MTBBW1_1890010</name>
</gene>
<dbReference type="EMBL" id="FWEV01000100">
    <property type="protein sequence ID" value="SLM29612.1"/>
    <property type="molecule type" value="Genomic_DNA"/>
</dbReference>
<dbReference type="OrthoDB" id="9810782at2"/>
<dbReference type="InterPro" id="IPR006657">
    <property type="entry name" value="MoPterin_dinucl-bd_dom"/>
</dbReference>